<evidence type="ECO:0000256" key="1">
    <source>
        <dbReference type="SAM" id="Phobius"/>
    </source>
</evidence>
<dbReference type="RefSeq" id="WP_013137191.1">
    <property type="nucleotide sequence ID" value="NC_014168.1"/>
</dbReference>
<dbReference type="HOGENOM" id="CLU_094547_0_0_11"/>
<keyword evidence="1" id="KW-1133">Transmembrane helix</keyword>
<keyword evidence="3" id="KW-1185">Reference proteome</keyword>
<proteinExistence type="predicted"/>
<keyword evidence="1" id="KW-0472">Membrane</keyword>
<feature type="transmembrane region" description="Helical" evidence="1">
    <location>
        <begin position="153"/>
        <end position="175"/>
    </location>
</feature>
<evidence type="ECO:0008006" key="4">
    <source>
        <dbReference type="Google" id="ProtNLM"/>
    </source>
</evidence>
<dbReference type="KEGG" id="srt:Srot_0248"/>
<organism evidence="2 3">
    <name type="scientific">Segniliparus rotundus (strain ATCC BAA-972 / CDC 1076 / CIP 108378 / DSM 44985 / JCM 13578)</name>
    <dbReference type="NCBI Taxonomy" id="640132"/>
    <lineage>
        <taxon>Bacteria</taxon>
        <taxon>Bacillati</taxon>
        <taxon>Actinomycetota</taxon>
        <taxon>Actinomycetes</taxon>
        <taxon>Mycobacteriales</taxon>
        <taxon>Segniliparaceae</taxon>
        <taxon>Segniliparus</taxon>
    </lineage>
</organism>
<keyword evidence="1" id="KW-0812">Transmembrane</keyword>
<sequence length="214" mass="22831">MPGIPQESARSSAIVRKTLLAALTPLIVYYLARACGAPPWLALTASVVAAAAQTAVNALRERKLDLVSGYMLLLFGMNLAVVLLTENPRLAMAINSVPAFVLALFLLVSGIIRKPVTQDLVEKLRPSLRESELPGRGWSAQDIRDYRAAHARLSVLSGAACLALSLIGLAFIISLPVDMSQLLNSIVSNAGAVLVVILIVSKVRSFVKSHDRPA</sequence>
<gene>
    <name evidence="2" type="ordered locus">Srot_0248</name>
</gene>
<feature type="transmembrane region" description="Helical" evidence="1">
    <location>
        <begin position="66"/>
        <end position="84"/>
    </location>
</feature>
<protein>
    <recommendedName>
        <fullName evidence="4">Intracellular septation protein A</fullName>
    </recommendedName>
</protein>
<name>D6ZAJ3_SEGRD</name>
<feature type="transmembrane region" description="Helical" evidence="1">
    <location>
        <begin position="90"/>
        <end position="112"/>
    </location>
</feature>
<accession>D6ZAJ3</accession>
<dbReference type="AlphaFoldDB" id="D6ZAJ3"/>
<feature type="transmembrane region" description="Helical" evidence="1">
    <location>
        <begin position="181"/>
        <end position="200"/>
    </location>
</feature>
<feature type="transmembrane region" description="Helical" evidence="1">
    <location>
        <begin position="38"/>
        <end position="59"/>
    </location>
</feature>
<evidence type="ECO:0000313" key="3">
    <source>
        <dbReference type="Proteomes" id="UP000002247"/>
    </source>
</evidence>
<reference evidence="2 3" key="1">
    <citation type="journal article" date="2010" name="Stand. Genomic Sci.">
        <title>Complete genome sequence of Segniliparus rotundus type strain (CDC 1076).</title>
        <authorList>
            <person name="Sikorski J."/>
            <person name="Lapidus A."/>
            <person name="Copeland A."/>
            <person name="Misra M."/>
            <person name="Glavina Del Rio T."/>
            <person name="Nolan M."/>
            <person name="Lucas S."/>
            <person name="Chen F."/>
            <person name="Tice H."/>
            <person name="Cheng J.F."/>
            <person name="Jando M."/>
            <person name="Schneider S."/>
            <person name="Bruce D."/>
            <person name="Goodwin L."/>
            <person name="Pitluck S."/>
            <person name="Liolios K."/>
            <person name="Mikhailova N."/>
            <person name="Pati A."/>
            <person name="Ivanova N."/>
            <person name="Mavromatis K."/>
            <person name="Chen A."/>
            <person name="Palaniappan K."/>
            <person name="Chertkov O."/>
            <person name="Land M."/>
            <person name="Hauser L."/>
            <person name="Chang Y.J."/>
            <person name="Jeffries C.D."/>
            <person name="Brettin T."/>
            <person name="Detter J.C."/>
            <person name="Han C."/>
            <person name="Rohde M."/>
            <person name="Goker M."/>
            <person name="Bristow J."/>
            <person name="Eisen J.A."/>
            <person name="Markowitz V."/>
            <person name="Hugenholtz P."/>
            <person name="Kyrpides N.C."/>
            <person name="Klenk H.P."/>
        </authorList>
    </citation>
    <scope>NUCLEOTIDE SEQUENCE [LARGE SCALE GENOMIC DNA]</scope>
    <source>
        <strain evidence="3">ATCC BAA-972 / CDC 1076 / CIP 108378 / DSM 44985 / JCM 13578</strain>
    </source>
</reference>
<dbReference type="eggNOG" id="ENOG5031GWW">
    <property type="taxonomic scope" value="Bacteria"/>
</dbReference>
<evidence type="ECO:0000313" key="2">
    <source>
        <dbReference type="EMBL" id="ADG96735.1"/>
    </source>
</evidence>
<dbReference type="EMBL" id="CP001958">
    <property type="protein sequence ID" value="ADG96735.1"/>
    <property type="molecule type" value="Genomic_DNA"/>
</dbReference>
<dbReference type="OrthoDB" id="4544430at2"/>
<dbReference type="Proteomes" id="UP000002247">
    <property type="component" value="Chromosome"/>
</dbReference>
<feature type="transmembrane region" description="Helical" evidence="1">
    <location>
        <begin position="14"/>
        <end position="32"/>
    </location>
</feature>
<dbReference type="NCBIfam" id="NF041646">
    <property type="entry name" value="VC0807_fam"/>
    <property type="match status" value="1"/>
</dbReference>